<dbReference type="InterPro" id="IPR036976">
    <property type="entry name" value="RimM_N_sf"/>
</dbReference>
<evidence type="ECO:0000256" key="1">
    <source>
        <dbReference type="ARBA" id="ARBA00022490"/>
    </source>
</evidence>
<dbReference type="PANTHER" id="PTHR33692:SF1">
    <property type="entry name" value="RIBOSOME MATURATION FACTOR RIMM"/>
    <property type="match status" value="1"/>
</dbReference>
<dbReference type="SUPFAM" id="SSF50346">
    <property type="entry name" value="PRC-barrel domain"/>
    <property type="match status" value="1"/>
</dbReference>
<sequence length="176" mass="19967">MNKPENEIVVGRLGAVYGIKGWLKVSSFTDYAENIFDYNPWTIGRDNMWQKVNIVEWRRHNKGLIVKLEDVDVREKAQLLTGMDILISAEQLPDLADGEYYWRDLVGLKVVNSTGYDMGIVKSLMETGSNDVMVVKANSNDAFGTSERLIPMIDDQVIKSVDMDAKLITVDWDADF</sequence>
<dbReference type="InterPro" id="IPR002676">
    <property type="entry name" value="RimM_N"/>
</dbReference>
<dbReference type="SUPFAM" id="SSF50447">
    <property type="entry name" value="Translation proteins"/>
    <property type="match status" value="1"/>
</dbReference>
<evidence type="ECO:0000313" key="9">
    <source>
        <dbReference type="Proteomes" id="UP000037600"/>
    </source>
</evidence>
<feature type="domain" description="RimM N-terminal" evidence="6">
    <location>
        <begin position="9"/>
        <end position="90"/>
    </location>
</feature>
<keyword evidence="9" id="KW-1185">Reference proteome</keyword>
<comment type="subcellular location">
    <subcellularLocation>
        <location evidence="5">Cytoplasm</location>
    </subcellularLocation>
</comment>
<dbReference type="GO" id="GO:0005840">
    <property type="term" value="C:ribosome"/>
    <property type="evidence" value="ECO:0007669"/>
    <property type="project" value="InterPro"/>
</dbReference>
<keyword evidence="4 5" id="KW-0143">Chaperone</keyword>
<gene>
    <name evidence="5 8" type="primary">rimM</name>
    <name evidence="8" type="ORF">XM47_10000</name>
</gene>
<dbReference type="Pfam" id="PF24986">
    <property type="entry name" value="PRC_RimM"/>
    <property type="match status" value="1"/>
</dbReference>
<dbReference type="PANTHER" id="PTHR33692">
    <property type="entry name" value="RIBOSOME MATURATION FACTOR RIMM"/>
    <property type="match status" value="1"/>
</dbReference>
<evidence type="ECO:0000256" key="5">
    <source>
        <dbReference type="HAMAP-Rule" id="MF_00014"/>
    </source>
</evidence>
<keyword evidence="1 5" id="KW-0963">Cytoplasm</keyword>
<comment type="similarity">
    <text evidence="5">Belongs to the RimM family.</text>
</comment>
<dbReference type="PATRIC" id="fig|1513271.3.peg.2033"/>
<comment type="subunit">
    <text evidence="5">Binds ribosomal protein uS19.</text>
</comment>
<comment type="caution">
    <text evidence="8">The sequence shown here is derived from an EMBL/GenBank/DDBJ whole genome shotgun (WGS) entry which is preliminary data.</text>
</comment>
<evidence type="ECO:0000256" key="3">
    <source>
        <dbReference type="ARBA" id="ARBA00022552"/>
    </source>
</evidence>
<reference evidence="8 9" key="1">
    <citation type="submission" date="2015-04" db="EMBL/GenBank/DDBJ databases">
        <title>Draft Genome Sequence of the Novel Agar-Digesting Marine Bacterium Q1.</title>
        <authorList>
            <person name="Li Y."/>
            <person name="Li D."/>
            <person name="Chen G."/>
            <person name="Du Z."/>
        </authorList>
    </citation>
    <scope>NUCLEOTIDE SEQUENCE [LARGE SCALE GENOMIC DNA]</scope>
    <source>
        <strain evidence="8 9">Q1</strain>
    </source>
</reference>
<evidence type="ECO:0000259" key="6">
    <source>
        <dbReference type="Pfam" id="PF01782"/>
    </source>
</evidence>
<dbReference type="NCBIfam" id="TIGR02273">
    <property type="entry name" value="16S_RimM"/>
    <property type="match status" value="1"/>
</dbReference>
<dbReference type="GO" id="GO:0006364">
    <property type="term" value="P:rRNA processing"/>
    <property type="evidence" value="ECO:0007669"/>
    <property type="project" value="UniProtKB-UniRule"/>
</dbReference>
<dbReference type="Gene3D" id="2.40.30.60">
    <property type="entry name" value="RimM"/>
    <property type="match status" value="1"/>
</dbReference>
<comment type="domain">
    <text evidence="5">The PRC barrel domain binds ribosomal protein uS19.</text>
</comment>
<evidence type="ECO:0000259" key="7">
    <source>
        <dbReference type="Pfam" id="PF24986"/>
    </source>
</evidence>
<dbReference type="OrthoDB" id="9783509at2"/>
<keyword evidence="3 5" id="KW-0698">rRNA processing</keyword>
<name>A0A0J8GR96_9ALTE</name>
<keyword evidence="2 5" id="KW-0690">Ribosome biogenesis</keyword>
<dbReference type="GO" id="GO:0042274">
    <property type="term" value="P:ribosomal small subunit biogenesis"/>
    <property type="evidence" value="ECO:0007669"/>
    <property type="project" value="UniProtKB-UniRule"/>
</dbReference>
<dbReference type="STRING" id="1513271.XM47_10000"/>
<evidence type="ECO:0000256" key="4">
    <source>
        <dbReference type="ARBA" id="ARBA00023186"/>
    </source>
</evidence>
<dbReference type="Gene3D" id="2.30.30.240">
    <property type="entry name" value="PRC-barrel domain"/>
    <property type="match status" value="1"/>
</dbReference>
<dbReference type="RefSeq" id="WP_048692157.1">
    <property type="nucleotide sequence ID" value="NZ_KQ130489.1"/>
</dbReference>
<proteinExistence type="inferred from homology"/>
<dbReference type="AlphaFoldDB" id="A0A0J8GR96"/>
<dbReference type="InterPro" id="IPR009000">
    <property type="entry name" value="Transl_B-barrel_sf"/>
</dbReference>
<dbReference type="GO" id="GO:0005737">
    <property type="term" value="C:cytoplasm"/>
    <property type="evidence" value="ECO:0007669"/>
    <property type="project" value="UniProtKB-SubCell"/>
</dbReference>
<feature type="domain" description="Ribosome maturation factor RimM PRC barrel" evidence="7">
    <location>
        <begin position="102"/>
        <end position="173"/>
    </location>
</feature>
<comment type="function">
    <text evidence="5">An accessory protein needed during the final step in the assembly of 30S ribosomal subunit, possibly for assembly of the head region. Essential for efficient processing of 16S rRNA. May be needed both before and after RbfA during the maturation of 16S rRNA. It has affinity for free ribosomal 30S subunits but not for 70S ribosomes.</text>
</comment>
<dbReference type="EMBL" id="LAZL01000012">
    <property type="protein sequence ID" value="KMT65350.1"/>
    <property type="molecule type" value="Genomic_DNA"/>
</dbReference>
<evidence type="ECO:0000313" key="8">
    <source>
        <dbReference type="EMBL" id="KMT65350.1"/>
    </source>
</evidence>
<protein>
    <recommendedName>
        <fullName evidence="5">Ribosome maturation factor RimM</fullName>
    </recommendedName>
</protein>
<evidence type="ECO:0000256" key="2">
    <source>
        <dbReference type="ARBA" id="ARBA00022517"/>
    </source>
</evidence>
<dbReference type="InterPro" id="IPR011033">
    <property type="entry name" value="PRC_barrel-like_sf"/>
</dbReference>
<dbReference type="Proteomes" id="UP000037600">
    <property type="component" value="Unassembled WGS sequence"/>
</dbReference>
<dbReference type="GO" id="GO:0043022">
    <property type="term" value="F:ribosome binding"/>
    <property type="evidence" value="ECO:0007669"/>
    <property type="project" value="InterPro"/>
</dbReference>
<organism evidence="8 9">
    <name type="scientific">Catenovulum maritimum</name>
    <dbReference type="NCBI Taxonomy" id="1513271"/>
    <lineage>
        <taxon>Bacteria</taxon>
        <taxon>Pseudomonadati</taxon>
        <taxon>Pseudomonadota</taxon>
        <taxon>Gammaproteobacteria</taxon>
        <taxon>Alteromonadales</taxon>
        <taxon>Alteromonadaceae</taxon>
        <taxon>Catenovulum</taxon>
    </lineage>
</organism>
<accession>A0A0J8GR96</accession>
<dbReference type="InterPro" id="IPR011961">
    <property type="entry name" value="RimM"/>
</dbReference>
<dbReference type="InterPro" id="IPR056792">
    <property type="entry name" value="PRC_RimM"/>
</dbReference>
<dbReference type="Pfam" id="PF01782">
    <property type="entry name" value="RimM"/>
    <property type="match status" value="1"/>
</dbReference>
<dbReference type="HAMAP" id="MF_00014">
    <property type="entry name" value="Ribosome_mat_RimM"/>
    <property type="match status" value="1"/>
</dbReference>